<dbReference type="GO" id="GO:0003676">
    <property type="term" value="F:nucleic acid binding"/>
    <property type="evidence" value="ECO:0007669"/>
    <property type="project" value="InterPro"/>
</dbReference>
<dbReference type="PANTHER" id="PTHR47331:SF2">
    <property type="match status" value="1"/>
</dbReference>
<dbReference type="PANTHER" id="PTHR47331">
    <property type="entry name" value="PHD-TYPE DOMAIN-CONTAINING PROTEIN"/>
    <property type="match status" value="1"/>
</dbReference>
<dbReference type="EMBL" id="HG994583">
    <property type="protein sequence ID" value="CAF2926854.1"/>
    <property type="molecule type" value="Genomic_DNA"/>
</dbReference>
<dbReference type="InterPro" id="IPR012337">
    <property type="entry name" value="RNaseH-like_sf"/>
</dbReference>
<accession>A0A7R8H7X0</accession>
<protein>
    <submittedName>
        <fullName evidence="1">(salmon louse) hypothetical protein</fullName>
    </submittedName>
</protein>
<organism evidence="1 2">
    <name type="scientific">Lepeophtheirus salmonis</name>
    <name type="common">Salmon louse</name>
    <name type="synonym">Caligus salmonis</name>
    <dbReference type="NCBI Taxonomy" id="72036"/>
    <lineage>
        <taxon>Eukaryota</taxon>
        <taxon>Metazoa</taxon>
        <taxon>Ecdysozoa</taxon>
        <taxon>Arthropoda</taxon>
        <taxon>Crustacea</taxon>
        <taxon>Multicrustacea</taxon>
        <taxon>Hexanauplia</taxon>
        <taxon>Copepoda</taxon>
        <taxon>Siphonostomatoida</taxon>
        <taxon>Caligidae</taxon>
        <taxon>Lepeophtheirus</taxon>
    </lineage>
</organism>
<name>A0A7R8H7X0_LEPSM</name>
<keyword evidence="2" id="KW-1185">Reference proteome</keyword>
<dbReference type="AlphaFoldDB" id="A0A7R8H7X0"/>
<reference evidence="1" key="1">
    <citation type="submission" date="2021-02" db="EMBL/GenBank/DDBJ databases">
        <authorList>
            <person name="Bekaert M."/>
        </authorList>
    </citation>
    <scope>NUCLEOTIDE SEQUENCE</scope>
    <source>
        <strain evidence="1">IoA-00</strain>
    </source>
</reference>
<gene>
    <name evidence="1" type="ORF">LSAA_9264</name>
</gene>
<dbReference type="Proteomes" id="UP000675881">
    <property type="component" value="Chromosome 4"/>
</dbReference>
<evidence type="ECO:0000313" key="1">
    <source>
        <dbReference type="EMBL" id="CAF2926854.1"/>
    </source>
</evidence>
<sequence length="514" mass="59259">MLQKWPPTWKLWCNSNEIYQSLEIESDQDNPPNISLLKKTEESLLRNPVKAKLVNEAVNTYFEGFAEKCSVGSKDRKIVSYIPLSAIFIENSISTKVPIARINCKRWIYFGKMGILTSRNPWANKPKIPVFCPVYEVDAEARRVGLVASTTLIITIYDLNNRKHLTTSLQIVCYVLRAFDAFNGKSVPKSLVLSAYENRRTLLLLIRTVQKQHFGDEYIRLQAGEEILRSSNILKLNPFFDMKEEIIRNDTRIRTSPVLLPAVKDGLVAKLILQHHRSNLHAGPNQTLHSLRHRYWIVKGFSIVKQVISKQWINPGTEPFSVIGLDFLGPVYIRDDSGKEENYIKAWICLFKCGVSRAVHFELVKDITARTFLMVLTRMIDRRSMQKVINSDNAKTFKSTSMQLKKFIVEKAPWMEAFYERLNWSIKNVFRRVVGKVILKVTEFVTFLTKVEAQINSQPLSRVTANPEDSDPISPDMIINGRKLSNVTWFKIKRIRRYESSSYVSSSPNIDRHS</sequence>
<dbReference type="OrthoDB" id="6378271at2759"/>
<dbReference type="Gene3D" id="3.30.420.10">
    <property type="entry name" value="Ribonuclease H-like superfamily/Ribonuclease H"/>
    <property type="match status" value="1"/>
</dbReference>
<proteinExistence type="predicted"/>
<evidence type="ECO:0000313" key="2">
    <source>
        <dbReference type="Proteomes" id="UP000675881"/>
    </source>
</evidence>
<dbReference type="InterPro" id="IPR036397">
    <property type="entry name" value="RNaseH_sf"/>
</dbReference>
<dbReference type="SUPFAM" id="SSF53098">
    <property type="entry name" value="Ribonuclease H-like"/>
    <property type="match status" value="1"/>
</dbReference>